<feature type="non-terminal residue" evidence="1">
    <location>
        <position position="1"/>
    </location>
</feature>
<evidence type="ECO:0000313" key="1">
    <source>
        <dbReference type="EMBL" id="GAG45333.1"/>
    </source>
</evidence>
<sequence length="46" mass="5349">QKLEEEDFIQGLKALVQESPHRSLLVLLHGYKEAFPSTMRKTVFFS</sequence>
<organism evidence="1">
    <name type="scientific">marine sediment metagenome</name>
    <dbReference type="NCBI Taxonomy" id="412755"/>
    <lineage>
        <taxon>unclassified sequences</taxon>
        <taxon>metagenomes</taxon>
        <taxon>ecological metagenomes</taxon>
    </lineage>
</organism>
<proteinExistence type="predicted"/>
<name>X0Y9A8_9ZZZZ</name>
<reference evidence="1" key="1">
    <citation type="journal article" date="2014" name="Front. Microbiol.">
        <title>High frequency of phylogenetically diverse reductive dehalogenase-homologous genes in deep subseafloor sedimentary metagenomes.</title>
        <authorList>
            <person name="Kawai M."/>
            <person name="Futagami T."/>
            <person name="Toyoda A."/>
            <person name="Takaki Y."/>
            <person name="Nishi S."/>
            <person name="Hori S."/>
            <person name="Arai W."/>
            <person name="Tsubouchi T."/>
            <person name="Morono Y."/>
            <person name="Uchiyama I."/>
            <person name="Ito T."/>
            <person name="Fujiyama A."/>
            <person name="Inagaki F."/>
            <person name="Takami H."/>
        </authorList>
    </citation>
    <scope>NUCLEOTIDE SEQUENCE</scope>
    <source>
        <strain evidence="1">Expedition CK06-06</strain>
    </source>
</reference>
<dbReference type="AlphaFoldDB" id="X0Y9A8"/>
<comment type="caution">
    <text evidence="1">The sequence shown here is derived from an EMBL/GenBank/DDBJ whole genome shotgun (WGS) entry which is preliminary data.</text>
</comment>
<dbReference type="EMBL" id="BARS01059449">
    <property type="protein sequence ID" value="GAG45333.1"/>
    <property type="molecule type" value="Genomic_DNA"/>
</dbReference>
<accession>X0Y9A8</accession>
<feature type="non-terminal residue" evidence="1">
    <location>
        <position position="46"/>
    </location>
</feature>
<protein>
    <submittedName>
        <fullName evidence="1">Uncharacterized protein</fullName>
    </submittedName>
</protein>
<gene>
    <name evidence="1" type="ORF">S01H1_86103</name>
</gene>